<keyword evidence="2" id="KW-1185">Reference proteome</keyword>
<dbReference type="InterPro" id="IPR045640">
    <property type="entry name" value="DUF6407"/>
</dbReference>
<dbReference type="RefSeq" id="WP_052002364.1">
    <property type="nucleotide sequence ID" value="NZ_BAUT01000067.1"/>
</dbReference>
<evidence type="ECO:0000313" key="1">
    <source>
        <dbReference type="EMBL" id="GAE27834.1"/>
    </source>
</evidence>
<dbReference type="AlphaFoldDB" id="W4Q8V1"/>
<gene>
    <name evidence="1" type="ORF">JCM9140_3995</name>
</gene>
<dbReference type="OrthoDB" id="2941692at2"/>
<evidence type="ECO:0000313" key="2">
    <source>
        <dbReference type="Proteomes" id="UP000018890"/>
    </source>
</evidence>
<dbReference type="Proteomes" id="UP000018890">
    <property type="component" value="Unassembled WGS sequence"/>
</dbReference>
<protein>
    <submittedName>
        <fullName evidence="1">Uncharacterized protein</fullName>
    </submittedName>
</protein>
<proteinExistence type="predicted"/>
<reference evidence="1" key="1">
    <citation type="journal article" date="2014" name="Genome Announc.">
        <title>Draft Genome Sequences of Three Alkaliphilic Bacillus Strains, Bacillus wakoensis JCM 9140T, Bacillus akibai JCM 9157T, and Bacillus hemicellulosilyticus JCM 9152T.</title>
        <authorList>
            <person name="Yuki M."/>
            <person name="Oshima K."/>
            <person name="Suda W."/>
            <person name="Oshida Y."/>
            <person name="Kitamura K."/>
            <person name="Iida T."/>
            <person name="Hattori M."/>
            <person name="Ohkuma M."/>
        </authorList>
    </citation>
    <scope>NUCLEOTIDE SEQUENCE [LARGE SCALE GENOMIC DNA]</scope>
    <source>
        <strain evidence="1">JCM 9140</strain>
    </source>
</reference>
<name>W4Q8V1_9BACI</name>
<dbReference type="EMBL" id="BAUT01000067">
    <property type="protein sequence ID" value="GAE27834.1"/>
    <property type="molecule type" value="Genomic_DNA"/>
</dbReference>
<comment type="caution">
    <text evidence="1">The sequence shown here is derived from an EMBL/GenBank/DDBJ whole genome shotgun (WGS) entry which is preliminary data.</text>
</comment>
<sequence>MKARKSLKVFSDELSKKLRLKGEMDDFVLRKVIREAITYYQLKTFAKVENDGSEDREVLYIASIAEENMLLKLVELLSEDEEKSMEMIYDSRVVRRH</sequence>
<accession>W4Q8V1</accession>
<dbReference type="Pfam" id="PF19945">
    <property type="entry name" value="DUF6407"/>
    <property type="match status" value="1"/>
</dbReference>
<organism evidence="1 2">
    <name type="scientific">Halalkalibacter wakoensis JCM 9140</name>
    <dbReference type="NCBI Taxonomy" id="1236970"/>
    <lineage>
        <taxon>Bacteria</taxon>
        <taxon>Bacillati</taxon>
        <taxon>Bacillota</taxon>
        <taxon>Bacilli</taxon>
        <taxon>Bacillales</taxon>
        <taxon>Bacillaceae</taxon>
        <taxon>Halalkalibacter</taxon>
    </lineage>
</organism>